<dbReference type="RefSeq" id="WP_057737777.1">
    <property type="nucleotide sequence ID" value="NZ_AZDQ01000006.1"/>
</dbReference>
<dbReference type="EMBL" id="CP018867">
    <property type="protein sequence ID" value="AUI72427.1"/>
    <property type="molecule type" value="Genomic_DNA"/>
</dbReference>
<evidence type="ECO:0000313" key="3">
    <source>
        <dbReference type="Proteomes" id="UP000234653"/>
    </source>
</evidence>
<sequence length="186" mass="21861">MIKFGKKVNLRPVLLSVLVGFIPGCFFWVFFNGWLGFFVGFCFFAAIIAYYYLNLSKVFNYWQFDGENIEYNDMTNPTKKLMLILFPYFVKMDVIKGEDIKSIKLLGDMKNQKTLPPMVPFSNTYSIFYARISMMKNPIGVEITMKDGKQKYLDISRDYTYDKEKSTKRINDLLSDFTNLNKVQHQ</sequence>
<dbReference type="STRING" id="1423720.FC67_GL000146"/>
<organism evidence="2 3">
    <name type="scientific">Companilactobacillus alimentarius DSM 20249</name>
    <dbReference type="NCBI Taxonomy" id="1423720"/>
    <lineage>
        <taxon>Bacteria</taxon>
        <taxon>Bacillati</taxon>
        <taxon>Bacillota</taxon>
        <taxon>Bacilli</taxon>
        <taxon>Lactobacillales</taxon>
        <taxon>Lactobacillaceae</taxon>
        <taxon>Companilactobacillus</taxon>
    </lineage>
</organism>
<gene>
    <name evidence="2" type="ORF">LA20249_09660</name>
</gene>
<keyword evidence="3" id="KW-1185">Reference proteome</keyword>
<dbReference type="Proteomes" id="UP000234653">
    <property type="component" value="Chromosome"/>
</dbReference>
<keyword evidence="1" id="KW-0812">Transmembrane</keyword>
<accession>A0A2K9HKP8</accession>
<dbReference type="KEGG" id="lali:LA20249_09660"/>
<feature type="transmembrane region" description="Helical" evidence="1">
    <location>
        <begin position="12"/>
        <end position="31"/>
    </location>
</feature>
<evidence type="ECO:0000313" key="2">
    <source>
        <dbReference type="EMBL" id="AUI72427.1"/>
    </source>
</evidence>
<dbReference type="AlphaFoldDB" id="A0A2K9HKP8"/>
<evidence type="ECO:0000256" key="1">
    <source>
        <dbReference type="SAM" id="Phobius"/>
    </source>
</evidence>
<reference evidence="2 3" key="1">
    <citation type="submission" date="2016-12" db="EMBL/GenBank/DDBJ databases">
        <title>The whole genome sequencing and assembly of Lactobacillus alimentarius DSM 20249T strain.</title>
        <authorList>
            <person name="Lee Y.-J."/>
            <person name="Yi H."/>
            <person name="Bahn Y.-S."/>
            <person name="Kim J.F."/>
            <person name="Lee D.-W."/>
        </authorList>
    </citation>
    <scope>NUCLEOTIDE SEQUENCE [LARGE SCALE GENOMIC DNA]</scope>
    <source>
        <strain evidence="2 3">DSM 20249</strain>
    </source>
</reference>
<name>A0A2K9HKP8_9LACO</name>
<keyword evidence="1" id="KW-1133">Transmembrane helix</keyword>
<dbReference type="OrthoDB" id="2310386at2"/>
<protein>
    <submittedName>
        <fullName evidence="2">Uncharacterized protein</fullName>
    </submittedName>
</protein>
<feature type="transmembrane region" description="Helical" evidence="1">
    <location>
        <begin position="37"/>
        <end position="53"/>
    </location>
</feature>
<keyword evidence="1" id="KW-0472">Membrane</keyword>
<proteinExistence type="predicted"/>